<evidence type="ECO:0000313" key="3">
    <source>
        <dbReference type="Proteomes" id="UP000729402"/>
    </source>
</evidence>
<protein>
    <submittedName>
        <fullName evidence="2">Uncharacterized protein</fullName>
    </submittedName>
</protein>
<feature type="region of interest" description="Disordered" evidence="1">
    <location>
        <begin position="26"/>
        <end position="72"/>
    </location>
</feature>
<keyword evidence="3" id="KW-1185">Reference proteome</keyword>
<name>A0A8J5WNY9_ZIZPA</name>
<evidence type="ECO:0000313" key="2">
    <source>
        <dbReference type="EMBL" id="KAG8094565.1"/>
    </source>
</evidence>
<reference evidence="2" key="2">
    <citation type="submission" date="2021-02" db="EMBL/GenBank/DDBJ databases">
        <authorList>
            <person name="Kimball J.A."/>
            <person name="Haas M.W."/>
            <person name="Macchietto M."/>
            <person name="Kono T."/>
            <person name="Duquette J."/>
            <person name="Shao M."/>
        </authorList>
    </citation>
    <scope>NUCLEOTIDE SEQUENCE</scope>
    <source>
        <tissue evidence="2">Fresh leaf tissue</tissue>
    </source>
</reference>
<evidence type="ECO:0000256" key="1">
    <source>
        <dbReference type="SAM" id="MobiDB-lite"/>
    </source>
</evidence>
<gene>
    <name evidence="2" type="ORF">GUJ93_ZPchr0012g21139</name>
</gene>
<dbReference type="Proteomes" id="UP000729402">
    <property type="component" value="Unassembled WGS sequence"/>
</dbReference>
<dbReference type="AlphaFoldDB" id="A0A8J5WNY9"/>
<organism evidence="2 3">
    <name type="scientific">Zizania palustris</name>
    <name type="common">Northern wild rice</name>
    <dbReference type="NCBI Taxonomy" id="103762"/>
    <lineage>
        <taxon>Eukaryota</taxon>
        <taxon>Viridiplantae</taxon>
        <taxon>Streptophyta</taxon>
        <taxon>Embryophyta</taxon>
        <taxon>Tracheophyta</taxon>
        <taxon>Spermatophyta</taxon>
        <taxon>Magnoliopsida</taxon>
        <taxon>Liliopsida</taxon>
        <taxon>Poales</taxon>
        <taxon>Poaceae</taxon>
        <taxon>BOP clade</taxon>
        <taxon>Oryzoideae</taxon>
        <taxon>Oryzeae</taxon>
        <taxon>Zizaniinae</taxon>
        <taxon>Zizania</taxon>
    </lineage>
</organism>
<comment type="caution">
    <text evidence="2">The sequence shown here is derived from an EMBL/GenBank/DDBJ whole genome shotgun (WGS) entry which is preliminary data.</text>
</comment>
<accession>A0A8J5WNY9</accession>
<reference evidence="2" key="1">
    <citation type="journal article" date="2021" name="bioRxiv">
        <title>Whole Genome Assembly and Annotation of Northern Wild Rice, Zizania palustris L., Supports a Whole Genome Duplication in the Zizania Genus.</title>
        <authorList>
            <person name="Haas M."/>
            <person name="Kono T."/>
            <person name="Macchietto M."/>
            <person name="Millas R."/>
            <person name="McGilp L."/>
            <person name="Shao M."/>
            <person name="Duquette J."/>
            <person name="Hirsch C.N."/>
            <person name="Kimball J."/>
        </authorList>
    </citation>
    <scope>NUCLEOTIDE SEQUENCE</scope>
    <source>
        <tissue evidence="2">Fresh leaf tissue</tissue>
    </source>
</reference>
<sequence>MFVRGVQSTRSAEKVHITNGLLLSVDSPLKKSPQDVSEAIVVDKQPDPVNPSPTSTSPGLSPPPPISSRYTI</sequence>
<proteinExistence type="predicted"/>
<dbReference type="EMBL" id="JAAALK010000080">
    <property type="protein sequence ID" value="KAG8094565.1"/>
    <property type="molecule type" value="Genomic_DNA"/>
</dbReference>